<gene>
    <name evidence="2" type="ORF">J8273_5867</name>
</gene>
<organism evidence="2 3">
    <name type="scientific">Carpediemonas membranifera</name>
    <dbReference type="NCBI Taxonomy" id="201153"/>
    <lineage>
        <taxon>Eukaryota</taxon>
        <taxon>Metamonada</taxon>
        <taxon>Carpediemonas-like organisms</taxon>
        <taxon>Carpediemonas</taxon>
    </lineage>
</organism>
<accession>A0A8J6AS72</accession>
<feature type="region of interest" description="Disordered" evidence="1">
    <location>
        <begin position="117"/>
        <end position="146"/>
    </location>
</feature>
<dbReference type="AlphaFoldDB" id="A0A8J6AS72"/>
<protein>
    <submittedName>
        <fullName evidence="2">Uncharacterized protein</fullName>
    </submittedName>
</protein>
<keyword evidence="3" id="KW-1185">Reference proteome</keyword>
<proteinExistence type="predicted"/>
<evidence type="ECO:0000313" key="2">
    <source>
        <dbReference type="EMBL" id="KAG9392728.1"/>
    </source>
</evidence>
<sequence>MFSFRLTIRGKQNKLKFTETLHFTADQYDQFVLIARDHVHRQLESKPNVSRHYQLPDGELQWFIRTKKRESVSDFSVLSHHNFHALCSNALNGYAEQDRIDVSCCLKSLDRETAPKASVRTVPTLTHSRPTTQLPQHGQPVPHHLQDSSSILAHGLPELPSSGLPPPQIGQPSAYNYGSFEFVAIHRNLVPALREMLAGMENAQVSMGRDDHSVHTV</sequence>
<evidence type="ECO:0000256" key="1">
    <source>
        <dbReference type="SAM" id="MobiDB-lite"/>
    </source>
</evidence>
<comment type="caution">
    <text evidence="2">The sequence shown here is derived from an EMBL/GenBank/DDBJ whole genome shotgun (WGS) entry which is preliminary data.</text>
</comment>
<reference evidence="2" key="1">
    <citation type="submission" date="2021-05" db="EMBL/GenBank/DDBJ databases">
        <title>A free-living protist that lacks canonical eukaryotic 1 DNA replication and segregation systems.</title>
        <authorList>
            <person name="Salas-Leiva D.E."/>
            <person name="Tromer E.C."/>
            <person name="Curtis B.A."/>
            <person name="Jerlstrom-Hultqvist J."/>
            <person name="Kolisko M."/>
            <person name="Yi Z."/>
            <person name="Salas-Leiva J.S."/>
            <person name="Gallot-Lavallee L."/>
            <person name="Kops G.J.P.L."/>
            <person name="Archibald J.M."/>
            <person name="Simpson A.G.B."/>
            <person name="Roger A.J."/>
        </authorList>
    </citation>
    <scope>NUCLEOTIDE SEQUENCE</scope>
    <source>
        <strain evidence="2">BICM</strain>
    </source>
</reference>
<dbReference type="EMBL" id="JAHDYR010000033">
    <property type="protein sequence ID" value="KAG9392728.1"/>
    <property type="molecule type" value="Genomic_DNA"/>
</dbReference>
<dbReference type="Proteomes" id="UP000717585">
    <property type="component" value="Unassembled WGS sequence"/>
</dbReference>
<name>A0A8J6AS72_9EUKA</name>
<evidence type="ECO:0000313" key="3">
    <source>
        <dbReference type="Proteomes" id="UP000717585"/>
    </source>
</evidence>
<feature type="compositionally biased region" description="Polar residues" evidence="1">
    <location>
        <begin position="121"/>
        <end position="136"/>
    </location>
</feature>